<feature type="chain" id="PRO_5021364293" evidence="1">
    <location>
        <begin position="23"/>
        <end position="326"/>
    </location>
</feature>
<dbReference type="Proteomes" id="UP000319931">
    <property type="component" value="Unassembled WGS sequence"/>
</dbReference>
<sequence>MLRITWAIVLAWLASVSPIACAQPYDPPRHTLPPPLIGQSDEDVVVQANAGITIERDRTPQAILAEHRRLDRALAGLAPQRPGVIDAYVVAVGLDSDPVFGREAREAGRVLSRRYGAAGRTIVLASSDGHAPSDLPRGSPEALAAVLARVAEVMDRKEDVLILYVTSHGVPLGIVYNDGDQGYGAISPVRLADMLESLGIARRLVMVGACYAGVFVPMLASDDSVVITAAAADRTSFGCHADSDWTFFGDALINHALRKRQSLSDANSEAVSLIATWEGASGLAPSAPQIEIGVDAKRWLAPLDARIPAAETAPVGRPATTLFDAK</sequence>
<dbReference type="InterPro" id="IPR001096">
    <property type="entry name" value="Peptidase_C13"/>
</dbReference>
<dbReference type="Pfam" id="PF01650">
    <property type="entry name" value="Peptidase_C13"/>
    <property type="match status" value="1"/>
</dbReference>
<dbReference type="GO" id="GO:0008233">
    <property type="term" value="F:peptidase activity"/>
    <property type="evidence" value="ECO:0007669"/>
    <property type="project" value="InterPro"/>
</dbReference>
<dbReference type="OrthoDB" id="345222at2"/>
<evidence type="ECO:0000313" key="3">
    <source>
        <dbReference type="Proteomes" id="UP000319931"/>
    </source>
</evidence>
<evidence type="ECO:0000313" key="2">
    <source>
        <dbReference type="EMBL" id="TPG56065.1"/>
    </source>
</evidence>
<dbReference type="AlphaFoldDB" id="A0A502G2Q2"/>
<proteinExistence type="predicted"/>
<organism evidence="2 3">
    <name type="scientific">Sphingomonas glacialis</name>
    <dbReference type="NCBI Taxonomy" id="658225"/>
    <lineage>
        <taxon>Bacteria</taxon>
        <taxon>Pseudomonadati</taxon>
        <taxon>Pseudomonadota</taxon>
        <taxon>Alphaproteobacteria</taxon>
        <taxon>Sphingomonadales</taxon>
        <taxon>Sphingomonadaceae</taxon>
        <taxon>Sphingomonas</taxon>
    </lineage>
</organism>
<reference evidence="2 3" key="1">
    <citation type="journal article" date="2019" name="Environ. Microbiol.">
        <title>Species interactions and distinct microbial communities in high Arctic permafrost affected cryosols are associated with the CH4 and CO2 gas fluxes.</title>
        <authorList>
            <person name="Altshuler I."/>
            <person name="Hamel J."/>
            <person name="Turney S."/>
            <person name="Magnuson E."/>
            <person name="Levesque R."/>
            <person name="Greer C."/>
            <person name="Whyte L.G."/>
        </authorList>
    </citation>
    <scope>NUCLEOTIDE SEQUENCE [LARGE SCALE GENOMIC DNA]</scope>
    <source>
        <strain evidence="2 3">E6.1</strain>
    </source>
</reference>
<keyword evidence="3" id="KW-1185">Reference proteome</keyword>
<dbReference type="EMBL" id="RCZC01000001">
    <property type="protein sequence ID" value="TPG56065.1"/>
    <property type="molecule type" value="Genomic_DNA"/>
</dbReference>
<evidence type="ECO:0000256" key="1">
    <source>
        <dbReference type="SAM" id="SignalP"/>
    </source>
</evidence>
<protein>
    <submittedName>
        <fullName evidence="2">Peptidase C13</fullName>
    </submittedName>
</protein>
<comment type="caution">
    <text evidence="2">The sequence shown here is derived from an EMBL/GenBank/DDBJ whole genome shotgun (WGS) entry which is preliminary data.</text>
</comment>
<dbReference type="RefSeq" id="WP_140846639.1">
    <property type="nucleotide sequence ID" value="NZ_RCZC01000001.1"/>
</dbReference>
<accession>A0A502G2Q2</accession>
<gene>
    <name evidence="2" type="ORF">EAH76_00335</name>
</gene>
<keyword evidence="1" id="KW-0732">Signal</keyword>
<name>A0A502G2Q2_9SPHN</name>
<feature type="signal peptide" evidence="1">
    <location>
        <begin position="1"/>
        <end position="22"/>
    </location>
</feature>
<dbReference type="GO" id="GO:0006508">
    <property type="term" value="P:proteolysis"/>
    <property type="evidence" value="ECO:0007669"/>
    <property type="project" value="InterPro"/>
</dbReference>
<dbReference type="Gene3D" id="3.40.50.1460">
    <property type="match status" value="1"/>
</dbReference>